<dbReference type="CDD" id="cd04416">
    <property type="entry name" value="NDPk_TX"/>
    <property type="match status" value="1"/>
</dbReference>
<evidence type="ECO:0000256" key="2">
    <source>
        <dbReference type="PROSITE-ProRule" id="PRU00706"/>
    </source>
</evidence>
<accession>F7EXL8</accession>
<organism evidence="5 6">
    <name type="scientific">Ornithorhynchus anatinus</name>
    <name type="common">Duckbill platypus</name>
    <dbReference type="NCBI Taxonomy" id="9258"/>
    <lineage>
        <taxon>Eukaryota</taxon>
        <taxon>Metazoa</taxon>
        <taxon>Chordata</taxon>
        <taxon>Craniata</taxon>
        <taxon>Vertebrata</taxon>
        <taxon>Euteleostomi</taxon>
        <taxon>Mammalia</taxon>
        <taxon>Monotremata</taxon>
        <taxon>Ornithorhynchidae</taxon>
        <taxon>Ornithorhynchus</taxon>
    </lineage>
</organism>
<dbReference type="HOGENOM" id="CLU_060216_1_1_1"/>
<dbReference type="InterPro" id="IPR001564">
    <property type="entry name" value="Nucleoside_diP_kinase"/>
</dbReference>
<dbReference type="InterPro" id="IPR013766">
    <property type="entry name" value="Thioredoxin_domain"/>
</dbReference>
<reference evidence="5 6" key="1">
    <citation type="journal article" date="2008" name="Nature">
        <title>Genome analysis of the platypus reveals unique signatures of evolution.</title>
        <authorList>
            <person name="Warren W.C."/>
            <person name="Hillier L.W."/>
            <person name="Marshall Graves J.A."/>
            <person name="Birney E."/>
            <person name="Ponting C.P."/>
            <person name="Grutzner F."/>
            <person name="Belov K."/>
            <person name="Miller W."/>
            <person name="Clarke L."/>
            <person name="Chinwalla A.T."/>
            <person name="Yang S.P."/>
            <person name="Heger A."/>
            <person name="Locke D.P."/>
            <person name="Miethke P."/>
            <person name="Waters P.D."/>
            <person name="Veyrunes F."/>
            <person name="Fulton L."/>
            <person name="Fulton B."/>
            <person name="Graves T."/>
            <person name="Wallis J."/>
            <person name="Puente X.S."/>
            <person name="Lopez-Otin C."/>
            <person name="Ordonez G.R."/>
            <person name="Eichler E.E."/>
            <person name="Chen L."/>
            <person name="Cheng Z."/>
            <person name="Deakin J.E."/>
            <person name="Alsop A."/>
            <person name="Thompson K."/>
            <person name="Kirby P."/>
            <person name="Papenfuss A.T."/>
            <person name="Wakefield M.J."/>
            <person name="Olender T."/>
            <person name="Lancet D."/>
            <person name="Huttley G.A."/>
            <person name="Smit A.F."/>
            <person name="Pask A."/>
            <person name="Temple-Smith P."/>
            <person name="Batzer M.A."/>
            <person name="Walker J.A."/>
            <person name="Konkel M.K."/>
            <person name="Harris R.S."/>
            <person name="Whittington C.M."/>
            <person name="Wong E.S."/>
            <person name="Gemmell N.J."/>
            <person name="Buschiazzo E."/>
            <person name="Vargas Jentzsch I.M."/>
            <person name="Merkel A."/>
            <person name="Schmitz J."/>
            <person name="Zemann A."/>
            <person name="Churakov G."/>
            <person name="Kriegs J.O."/>
            <person name="Brosius J."/>
            <person name="Murchison E.P."/>
            <person name="Sachidanandam R."/>
            <person name="Smith C."/>
            <person name="Hannon G.J."/>
            <person name="Tsend-Ayush E."/>
            <person name="McMillan D."/>
            <person name="Attenborough R."/>
            <person name="Rens W."/>
            <person name="Ferguson-Smith M."/>
            <person name="Lefevre C.M."/>
            <person name="Sharp J.A."/>
            <person name="Nicholas K.R."/>
            <person name="Ray D.A."/>
            <person name="Kube M."/>
            <person name="Reinhardt R."/>
            <person name="Pringle T.H."/>
            <person name="Taylor J."/>
            <person name="Jones R.C."/>
            <person name="Nixon B."/>
            <person name="Dacheux J.L."/>
            <person name="Niwa H."/>
            <person name="Sekita Y."/>
            <person name="Huang X."/>
            <person name="Stark A."/>
            <person name="Kheradpour P."/>
            <person name="Kellis M."/>
            <person name="Flicek P."/>
            <person name="Chen Y."/>
            <person name="Webber C."/>
            <person name="Hardison R."/>
            <person name="Nelson J."/>
            <person name="Hallsworth-Pepin K."/>
            <person name="Delehaunty K."/>
            <person name="Markovic C."/>
            <person name="Minx P."/>
            <person name="Feng Y."/>
            <person name="Kremitzki C."/>
            <person name="Mitreva M."/>
            <person name="Glasscock J."/>
            <person name="Wylie T."/>
            <person name="Wohldmann P."/>
            <person name="Thiru P."/>
            <person name="Nhan M.N."/>
            <person name="Pohl C.S."/>
            <person name="Smith S.M."/>
            <person name="Hou S."/>
            <person name="Nefedov M."/>
            <person name="de Jong P.J."/>
            <person name="Renfree M.B."/>
            <person name="Mardis E.R."/>
            <person name="Wilson R.K."/>
        </authorList>
    </citation>
    <scope>NUCLEOTIDE SEQUENCE [LARGE SCALE GENOMIC DNA]</scope>
    <source>
        <strain evidence="5 6">Glennie</strain>
    </source>
</reference>
<dbReference type="PROSITE" id="PS51352">
    <property type="entry name" value="THIOREDOXIN_2"/>
    <property type="match status" value="1"/>
</dbReference>
<dbReference type="InterPro" id="IPR036249">
    <property type="entry name" value="Thioredoxin-like_sf"/>
</dbReference>
<keyword evidence="6" id="KW-1185">Reference proteome</keyword>
<dbReference type="PROSITE" id="PS00194">
    <property type="entry name" value="THIOREDOXIN_1"/>
    <property type="match status" value="1"/>
</dbReference>
<dbReference type="eggNOG" id="KOG0907">
    <property type="taxonomic scope" value="Eukaryota"/>
</dbReference>
<dbReference type="InterPro" id="IPR051766">
    <property type="entry name" value="TXND_domain-containing"/>
</dbReference>
<name>F7EXL8_ORNAN</name>
<comment type="similarity">
    <text evidence="1 2 3">Belongs to the NDK family.</text>
</comment>
<evidence type="ECO:0000256" key="3">
    <source>
        <dbReference type="RuleBase" id="RU004011"/>
    </source>
</evidence>
<feature type="domain" description="Thioredoxin" evidence="4">
    <location>
        <begin position="1"/>
        <end position="111"/>
    </location>
</feature>
<dbReference type="PANTHER" id="PTHR46135:SF3">
    <property type="entry name" value="NME_NM23 FAMILY MEMBER 8"/>
    <property type="match status" value="1"/>
</dbReference>
<dbReference type="SUPFAM" id="SSF52833">
    <property type="entry name" value="Thioredoxin-like"/>
    <property type="match status" value="1"/>
</dbReference>
<evidence type="ECO:0000313" key="5">
    <source>
        <dbReference type="Ensembl" id="ENSOANP00000024708.3"/>
    </source>
</evidence>
<dbReference type="SMART" id="SM00562">
    <property type="entry name" value="NDK"/>
    <property type="match status" value="1"/>
</dbReference>
<protein>
    <submittedName>
        <fullName evidence="5">NME/NM23 family member 9</fullName>
    </submittedName>
</protein>
<evidence type="ECO:0000256" key="1">
    <source>
        <dbReference type="ARBA" id="ARBA00008142"/>
    </source>
</evidence>
<dbReference type="InParanoid" id="F7EXL8"/>
<sequence>GTEKLMQVTINNQELWEEMLCSKGLTVVDVYQRWCGPCKTVVSLFKKIKNELGDDLLHFAVAEADCIAALEKYRGKCEPTFLFYAGGELVTVVRGANAPVLQRTIVDQLGAEKKVLDQEAERKVIKDEALWDKKETVLDDRDFGEQDEAGCFPHCFLFTIKSLACTFHGTLLLQIQEAGFAILAHEERIMTESEAKEFYQHKAKEETFEKLVEFMSSGPCHLLIISKPECDEDVVTAWRDFIGPSEIEIAKREHPGSLRAQYGTEMPFNAVHGSENQEQAAKELAYFFPGFKVSDETAETKQRKTPQRTLALIRPGILKDKKGEYGILTYIFPRRNHVKTYFCLLQRIETKLMASSQINFKILNLGHSPNIYVITRQVW</sequence>
<dbReference type="CDD" id="cd02948">
    <property type="entry name" value="TRX_NDPK"/>
    <property type="match status" value="1"/>
</dbReference>
<dbReference type="Bgee" id="ENSOANG00000015676">
    <property type="expression patterns" value="Expressed in endometrium and 8 other cell types or tissues"/>
</dbReference>
<dbReference type="FunCoup" id="F7EXL8">
    <property type="interactions" value="8"/>
</dbReference>
<dbReference type="PANTHER" id="PTHR46135">
    <property type="entry name" value="NME/NM23 FAMILY MEMBER 8"/>
    <property type="match status" value="1"/>
</dbReference>
<dbReference type="GO" id="GO:0006228">
    <property type="term" value="P:UTP biosynthetic process"/>
    <property type="evidence" value="ECO:0007669"/>
    <property type="project" value="InterPro"/>
</dbReference>
<dbReference type="InterPro" id="IPR036850">
    <property type="entry name" value="NDK-like_dom_sf"/>
</dbReference>
<dbReference type="GO" id="GO:0004550">
    <property type="term" value="F:nucleoside diphosphate kinase activity"/>
    <property type="evidence" value="ECO:0007669"/>
    <property type="project" value="InterPro"/>
</dbReference>
<dbReference type="Pfam" id="PF00085">
    <property type="entry name" value="Thioredoxin"/>
    <property type="match status" value="1"/>
</dbReference>
<comment type="caution">
    <text evidence="2">Lacks conserved residue(s) required for the propagation of feature annotation.</text>
</comment>
<evidence type="ECO:0000259" key="4">
    <source>
        <dbReference type="PROSITE" id="PS51352"/>
    </source>
</evidence>
<reference evidence="5" key="2">
    <citation type="submission" date="2025-08" db="UniProtKB">
        <authorList>
            <consortium name="Ensembl"/>
        </authorList>
    </citation>
    <scope>IDENTIFICATION</scope>
    <source>
        <strain evidence="5">Glennie</strain>
    </source>
</reference>
<proteinExistence type="inferred from homology"/>
<dbReference type="AlphaFoldDB" id="F7EXL8"/>
<dbReference type="STRING" id="9258.ENSOANP00000024708"/>
<dbReference type="Gene3D" id="3.40.30.10">
    <property type="entry name" value="Glutaredoxin"/>
    <property type="match status" value="1"/>
</dbReference>
<dbReference type="Pfam" id="PF00334">
    <property type="entry name" value="NDK"/>
    <property type="match status" value="1"/>
</dbReference>
<dbReference type="OMA" id="DRDFGEQ"/>
<dbReference type="SUPFAM" id="SSF54919">
    <property type="entry name" value="Nucleoside diphosphate kinase, NDK"/>
    <property type="match status" value="1"/>
</dbReference>
<dbReference type="InterPro" id="IPR017937">
    <property type="entry name" value="Thioredoxin_CS"/>
</dbReference>
<dbReference type="GO" id="GO:0006183">
    <property type="term" value="P:GTP biosynthetic process"/>
    <property type="evidence" value="ECO:0007669"/>
    <property type="project" value="InterPro"/>
</dbReference>
<dbReference type="Ensembl" id="ENSOANT00000024712.3">
    <property type="protein sequence ID" value="ENSOANP00000024708.3"/>
    <property type="gene ID" value="ENSOANG00000015676.3"/>
</dbReference>
<dbReference type="GeneTree" id="ENSGT00940000162486"/>
<reference evidence="5" key="3">
    <citation type="submission" date="2025-09" db="UniProtKB">
        <authorList>
            <consortium name="Ensembl"/>
        </authorList>
    </citation>
    <scope>IDENTIFICATION</scope>
    <source>
        <strain evidence="5">Glennie</strain>
    </source>
</reference>
<dbReference type="Gene3D" id="3.30.70.141">
    <property type="entry name" value="Nucleoside diphosphate kinase-like domain"/>
    <property type="match status" value="1"/>
</dbReference>
<dbReference type="Proteomes" id="UP000002279">
    <property type="component" value="Chromosome 1"/>
</dbReference>
<gene>
    <name evidence="5" type="primary">NME9</name>
</gene>
<dbReference type="PROSITE" id="PS51374">
    <property type="entry name" value="NDPK_LIKE"/>
    <property type="match status" value="1"/>
</dbReference>
<dbReference type="PRINTS" id="PR01243">
    <property type="entry name" value="NUCDPKINASE"/>
</dbReference>
<dbReference type="GO" id="GO:0006241">
    <property type="term" value="P:CTP biosynthetic process"/>
    <property type="evidence" value="ECO:0007669"/>
    <property type="project" value="InterPro"/>
</dbReference>
<dbReference type="InterPro" id="IPR034907">
    <property type="entry name" value="NDK-like_dom"/>
</dbReference>
<evidence type="ECO:0000313" key="6">
    <source>
        <dbReference type="Proteomes" id="UP000002279"/>
    </source>
</evidence>